<evidence type="ECO:0000256" key="1">
    <source>
        <dbReference type="ARBA" id="ARBA00022441"/>
    </source>
</evidence>
<accession>A0ABR2K9W7</accession>
<name>A0ABR2K9W7_9EUKA</name>
<keyword evidence="1" id="KW-0880">Kelch repeat</keyword>
<organism evidence="4 5">
    <name type="scientific">Tritrichomonas musculus</name>
    <dbReference type="NCBI Taxonomy" id="1915356"/>
    <lineage>
        <taxon>Eukaryota</taxon>
        <taxon>Metamonada</taxon>
        <taxon>Parabasalia</taxon>
        <taxon>Tritrichomonadida</taxon>
        <taxon>Tritrichomonadidae</taxon>
        <taxon>Tritrichomonas</taxon>
    </lineage>
</organism>
<keyword evidence="5" id="KW-1185">Reference proteome</keyword>
<gene>
    <name evidence="4" type="ORF">M9Y10_038964</name>
</gene>
<evidence type="ECO:0000256" key="3">
    <source>
        <dbReference type="SAM" id="MobiDB-lite"/>
    </source>
</evidence>
<dbReference type="PANTHER" id="PTHR46093:SF9">
    <property type="entry name" value="DCD DOMAIN-CONTAINING PROTEIN"/>
    <property type="match status" value="1"/>
</dbReference>
<proteinExistence type="predicted"/>
<dbReference type="InterPro" id="IPR015915">
    <property type="entry name" value="Kelch-typ_b-propeller"/>
</dbReference>
<evidence type="ECO:0000313" key="4">
    <source>
        <dbReference type="EMBL" id="KAK8887905.1"/>
    </source>
</evidence>
<comment type="caution">
    <text evidence="4">The sequence shown here is derived from an EMBL/GenBank/DDBJ whole genome shotgun (WGS) entry which is preliminary data.</text>
</comment>
<dbReference type="SUPFAM" id="SSF117281">
    <property type="entry name" value="Kelch motif"/>
    <property type="match status" value="1"/>
</dbReference>
<evidence type="ECO:0008006" key="6">
    <source>
        <dbReference type="Google" id="ProtNLM"/>
    </source>
</evidence>
<evidence type="ECO:0000256" key="2">
    <source>
        <dbReference type="ARBA" id="ARBA00022737"/>
    </source>
</evidence>
<evidence type="ECO:0000313" key="5">
    <source>
        <dbReference type="Proteomes" id="UP001470230"/>
    </source>
</evidence>
<dbReference type="Proteomes" id="UP001470230">
    <property type="component" value="Unassembled WGS sequence"/>
</dbReference>
<feature type="compositionally biased region" description="Polar residues" evidence="3">
    <location>
        <begin position="32"/>
        <end position="44"/>
    </location>
</feature>
<feature type="region of interest" description="Disordered" evidence="3">
    <location>
        <begin position="17"/>
        <end position="44"/>
    </location>
</feature>
<reference evidence="4 5" key="1">
    <citation type="submission" date="2024-04" db="EMBL/GenBank/DDBJ databases">
        <title>Tritrichomonas musculus Genome.</title>
        <authorList>
            <person name="Alves-Ferreira E."/>
            <person name="Grigg M."/>
            <person name="Lorenzi H."/>
            <person name="Galac M."/>
        </authorList>
    </citation>
    <scope>NUCLEOTIDE SEQUENCE [LARGE SCALE GENOMIC DNA]</scope>
    <source>
        <strain evidence="4 5">EAF2021</strain>
    </source>
</reference>
<sequence>MGNGQSHTSTAYLKAVGAPPMFPSKRSKQEYNRTNSSKNVVSLNRPTTKPPFSCTWSVHYATGHSPVSRCGQCQIYDEKTDSLVIAYGVNPAGKFLNDMWILDLKTLSWRYVNAKLHQPRMNAKAIKYKREMIIFGGSCGKTYFSDLHSVNIDTGVVTIFDSSAVSPRENVLLFVSETSLFVWSGFNDQISIEFDEFDFKARKWIVKQVERENGRRAASYVADPHGQYDYVFGSTRGHPVTRFDEENETFEVLKCGGTAPPPELTNAMLTIADNFMFVFGGEMPKSNFSYLYALDLKRYFWFPFYVLPDNATTVYEDGEISNQGIFKLPRQYSGAFAYSKRTRSLISTMGSLFLEPSPISVIYIGNALSILNHRSDMLEMLYYRPD</sequence>
<protein>
    <recommendedName>
        <fullName evidence="6">Kelch motif family protein</fullName>
    </recommendedName>
</protein>
<dbReference type="Gene3D" id="2.120.10.80">
    <property type="entry name" value="Kelch-type beta propeller"/>
    <property type="match status" value="2"/>
</dbReference>
<keyword evidence="2" id="KW-0677">Repeat</keyword>
<dbReference type="Pfam" id="PF24681">
    <property type="entry name" value="Kelch_KLHDC2_KLHL20_DRC7"/>
    <property type="match status" value="1"/>
</dbReference>
<dbReference type="PANTHER" id="PTHR46093">
    <property type="entry name" value="ACYL-COA-BINDING DOMAIN-CONTAINING PROTEIN 5"/>
    <property type="match status" value="1"/>
</dbReference>
<dbReference type="EMBL" id="JAPFFF010000006">
    <property type="protein sequence ID" value="KAK8887905.1"/>
    <property type="molecule type" value="Genomic_DNA"/>
</dbReference>